<organism evidence="2 3">
    <name type="scientific">Cordyceps fumosorosea (strain ARSEF 2679)</name>
    <name type="common">Isaria fumosorosea</name>
    <dbReference type="NCBI Taxonomy" id="1081104"/>
    <lineage>
        <taxon>Eukaryota</taxon>
        <taxon>Fungi</taxon>
        <taxon>Dikarya</taxon>
        <taxon>Ascomycota</taxon>
        <taxon>Pezizomycotina</taxon>
        <taxon>Sordariomycetes</taxon>
        <taxon>Hypocreomycetidae</taxon>
        <taxon>Hypocreales</taxon>
        <taxon>Cordycipitaceae</taxon>
        <taxon>Cordyceps</taxon>
    </lineage>
</organism>
<dbReference type="AlphaFoldDB" id="A0A168CGR6"/>
<dbReference type="Proteomes" id="UP000076744">
    <property type="component" value="Unassembled WGS sequence"/>
</dbReference>
<comment type="caution">
    <text evidence="2">The sequence shown here is derived from an EMBL/GenBank/DDBJ whole genome shotgun (WGS) entry which is preliminary data.</text>
</comment>
<dbReference type="EMBL" id="AZHB01000003">
    <property type="protein sequence ID" value="OAA71355.1"/>
    <property type="molecule type" value="Genomic_DNA"/>
</dbReference>
<name>A0A168CGR6_CORFA</name>
<keyword evidence="3" id="KW-1185">Reference proteome</keyword>
<dbReference type="GeneID" id="30018198"/>
<evidence type="ECO:0000313" key="3">
    <source>
        <dbReference type="Proteomes" id="UP000076744"/>
    </source>
</evidence>
<sequence length="166" mass="18480">MDHFVNFFRIKAGIDWQDRVLREGTTPLSLFQYSPPTGGKPVGRRLRFSYDHCVELNLEWKRRNLPQEIDHEIENRDAEEVDGSAEDDDGDSIGDDEEGGIAIDIDEEFREVSPGAAQAIEESDEPKSKPPTSESICISPGEESTEASGDERAEPSPGPLDPPRQL</sequence>
<reference evidence="2 3" key="1">
    <citation type="journal article" date="2016" name="Genome Biol. Evol.">
        <title>Divergent and convergent evolution of fungal pathogenicity.</title>
        <authorList>
            <person name="Shang Y."/>
            <person name="Xiao G."/>
            <person name="Zheng P."/>
            <person name="Cen K."/>
            <person name="Zhan S."/>
            <person name="Wang C."/>
        </authorList>
    </citation>
    <scope>NUCLEOTIDE SEQUENCE [LARGE SCALE GENOMIC DNA]</scope>
    <source>
        <strain evidence="2 3">ARSEF 2679</strain>
    </source>
</reference>
<dbReference type="OrthoDB" id="342264at2759"/>
<gene>
    <name evidence="2" type="ORF">ISF_01906</name>
</gene>
<protein>
    <submittedName>
        <fullName evidence="2">Uncharacterized protein</fullName>
    </submittedName>
</protein>
<dbReference type="STRING" id="1081104.A0A168CGR6"/>
<feature type="compositionally biased region" description="Pro residues" evidence="1">
    <location>
        <begin position="156"/>
        <end position="166"/>
    </location>
</feature>
<proteinExistence type="predicted"/>
<accession>A0A168CGR6</accession>
<feature type="compositionally biased region" description="Acidic residues" evidence="1">
    <location>
        <begin position="79"/>
        <end position="109"/>
    </location>
</feature>
<evidence type="ECO:0000313" key="2">
    <source>
        <dbReference type="EMBL" id="OAA71355.1"/>
    </source>
</evidence>
<feature type="region of interest" description="Disordered" evidence="1">
    <location>
        <begin position="64"/>
        <end position="166"/>
    </location>
</feature>
<dbReference type="RefSeq" id="XP_018707236.1">
    <property type="nucleotide sequence ID" value="XM_018845513.1"/>
</dbReference>
<evidence type="ECO:0000256" key="1">
    <source>
        <dbReference type="SAM" id="MobiDB-lite"/>
    </source>
</evidence>
<feature type="compositionally biased region" description="Basic and acidic residues" evidence="1">
    <location>
        <begin position="68"/>
        <end position="78"/>
    </location>
</feature>